<dbReference type="PANTHER" id="PTHR36448">
    <property type="entry name" value="BLR7373 PROTEIN"/>
    <property type="match status" value="1"/>
</dbReference>
<keyword evidence="2" id="KW-1185">Reference proteome</keyword>
<dbReference type="GeneID" id="41986664"/>
<evidence type="ECO:0008006" key="3">
    <source>
        <dbReference type="Google" id="ProtNLM"/>
    </source>
</evidence>
<dbReference type="Pfam" id="PF09696">
    <property type="entry name" value="Ctf8"/>
    <property type="match status" value="1"/>
</dbReference>
<dbReference type="Proteomes" id="UP000431533">
    <property type="component" value="Unassembled WGS sequence"/>
</dbReference>
<dbReference type="CDD" id="cd02219">
    <property type="entry name" value="cupin_YjlB-like"/>
    <property type="match status" value="1"/>
</dbReference>
<gene>
    <name evidence="1" type="primary">yjlB_0</name>
    <name evidence="1" type="ORF">LHYA1_G006466</name>
</gene>
<dbReference type="InterPro" id="IPR014710">
    <property type="entry name" value="RmlC-like_jellyroll"/>
</dbReference>
<comment type="caution">
    <text evidence="1">The sequence shown here is derived from an EMBL/GenBank/DDBJ whole genome shotgun (WGS) entry which is preliminary data.</text>
</comment>
<dbReference type="InterPro" id="IPR018607">
    <property type="entry name" value="Ctf8"/>
</dbReference>
<dbReference type="InterPro" id="IPR011051">
    <property type="entry name" value="RmlC_Cupin_sf"/>
</dbReference>
<accession>A0A8H8QZ50</accession>
<sequence>MSSVPLHASPLVSLLPENSSRNTLPQLLQTPSGLALLELQGTINLPDQPEESTESQLPGCQQTPIGRLVFPDYDPKDASNTAWMKRVYLYVGKHQRLTGEVKKLPKAIAVIRKRIDGSGQQMDLDMEEGQQSDELEIVEIIKHKILFSTRPEPVGTWAWGCTPLPLHAFFTPHFSSPANTIKPKMPISPPEQHHVPHPTPHVPNSPLPVLIYRSAIPLPASPALVCSTIEPHHWLKGGIFKHYPTHHFHSVTHECYAVFKGHSKLLLGQGPLDVDGDKGEDGLVVEVAEGDAIVLPAGVAHCSLESSKDYEYVGLYPEGSPHWDNNFCRAGKEETMQKARNARTVPVPDSDPVFGVGGPLVGIWEGALESR</sequence>
<proteinExistence type="predicted"/>
<dbReference type="GO" id="GO:0007064">
    <property type="term" value="P:mitotic sister chromatid cohesion"/>
    <property type="evidence" value="ECO:0007669"/>
    <property type="project" value="InterPro"/>
</dbReference>
<reference evidence="1 2" key="1">
    <citation type="submission" date="2018-05" db="EMBL/GenBank/DDBJ databases">
        <title>Genome sequencing and assembly of the regulated plant pathogen Lachnellula willkommii and related sister species for the development of diagnostic species identification markers.</title>
        <authorList>
            <person name="Giroux E."/>
            <person name="Bilodeau G."/>
        </authorList>
    </citation>
    <scope>NUCLEOTIDE SEQUENCE [LARGE SCALE GENOMIC DNA]</scope>
    <source>
        <strain evidence="1 2">CBS 185.66</strain>
    </source>
</reference>
<dbReference type="PANTHER" id="PTHR36448:SF2">
    <property type="entry name" value="CUPIN TYPE-1 DOMAIN-CONTAINING PROTEIN"/>
    <property type="match status" value="1"/>
</dbReference>
<dbReference type="GO" id="GO:0031390">
    <property type="term" value="C:Ctf18 RFC-like complex"/>
    <property type="evidence" value="ECO:0007669"/>
    <property type="project" value="InterPro"/>
</dbReference>
<name>A0A8H8QZ50_9HELO</name>
<dbReference type="SUPFAM" id="SSF51182">
    <property type="entry name" value="RmlC-like cupins"/>
    <property type="match status" value="1"/>
</dbReference>
<dbReference type="EMBL" id="QGMH01000105">
    <property type="protein sequence ID" value="TVY25141.1"/>
    <property type="molecule type" value="Genomic_DNA"/>
</dbReference>
<evidence type="ECO:0000313" key="2">
    <source>
        <dbReference type="Proteomes" id="UP000431533"/>
    </source>
</evidence>
<dbReference type="RefSeq" id="XP_031003929.1">
    <property type="nucleotide sequence ID" value="XM_031151404.1"/>
</dbReference>
<dbReference type="AlphaFoldDB" id="A0A8H8QZ50"/>
<organism evidence="1 2">
    <name type="scientific">Lachnellula hyalina</name>
    <dbReference type="NCBI Taxonomy" id="1316788"/>
    <lineage>
        <taxon>Eukaryota</taxon>
        <taxon>Fungi</taxon>
        <taxon>Dikarya</taxon>
        <taxon>Ascomycota</taxon>
        <taxon>Pezizomycotina</taxon>
        <taxon>Leotiomycetes</taxon>
        <taxon>Helotiales</taxon>
        <taxon>Lachnaceae</taxon>
        <taxon>Lachnellula</taxon>
    </lineage>
</organism>
<evidence type="ECO:0000313" key="1">
    <source>
        <dbReference type="EMBL" id="TVY25141.1"/>
    </source>
</evidence>
<dbReference type="Gene3D" id="2.60.120.10">
    <property type="entry name" value="Jelly Rolls"/>
    <property type="match status" value="1"/>
</dbReference>
<dbReference type="OrthoDB" id="2446447at2759"/>
<protein>
    <recommendedName>
        <fullName evidence="3">Cupin type-1 domain-containing protein</fullName>
    </recommendedName>
</protein>
<dbReference type="InterPro" id="IPR047121">
    <property type="entry name" value="YjiB-like"/>
</dbReference>